<comment type="similarity">
    <text evidence="2">Belongs to the akirin family.</text>
</comment>
<dbReference type="GO" id="GO:0003712">
    <property type="term" value="F:transcription coregulator activity"/>
    <property type="evidence" value="ECO:0007669"/>
    <property type="project" value="TreeGrafter"/>
</dbReference>
<dbReference type="GO" id="GO:0045944">
    <property type="term" value="P:positive regulation of transcription by RNA polymerase II"/>
    <property type="evidence" value="ECO:0007669"/>
    <property type="project" value="TreeGrafter"/>
</dbReference>
<dbReference type="GO" id="GO:0000785">
    <property type="term" value="C:chromatin"/>
    <property type="evidence" value="ECO:0007669"/>
    <property type="project" value="TreeGrafter"/>
</dbReference>
<feature type="compositionally biased region" description="Pro residues" evidence="4">
    <location>
        <begin position="39"/>
        <end position="48"/>
    </location>
</feature>
<evidence type="ECO:0000313" key="6">
    <source>
        <dbReference type="Proteomes" id="UP000186922"/>
    </source>
</evidence>
<dbReference type="InterPro" id="IPR024132">
    <property type="entry name" value="Akirin"/>
</dbReference>
<comment type="subcellular location">
    <subcellularLocation>
        <location evidence="1">Nucleus</location>
    </subcellularLocation>
</comment>
<dbReference type="GO" id="GO:0005634">
    <property type="term" value="C:nucleus"/>
    <property type="evidence" value="ECO:0007669"/>
    <property type="project" value="UniProtKB-SubCell"/>
</dbReference>
<proteinExistence type="inferred from homology"/>
<protein>
    <recommendedName>
        <fullName evidence="7">Akirin</fullName>
    </recommendedName>
</protein>
<dbReference type="GO" id="GO:0045089">
    <property type="term" value="P:positive regulation of innate immune response"/>
    <property type="evidence" value="ECO:0007669"/>
    <property type="project" value="TreeGrafter"/>
</dbReference>
<dbReference type="PANTHER" id="PTHR13293">
    <property type="entry name" value="AKIRIN-RELATED"/>
    <property type="match status" value="1"/>
</dbReference>
<dbReference type="OrthoDB" id="10039914at2759"/>
<evidence type="ECO:0000256" key="1">
    <source>
        <dbReference type="ARBA" id="ARBA00004123"/>
    </source>
</evidence>
<dbReference type="PANTHER" id="PTHR13293:SF6">
    <property type="entry name" value="AKIRIN-RELATED"/>
    <property type="match status" value="1"/>
</dbReference>
<organism evidence="5 6">
    <name type="scientific">Ramazzottius varieornatus</name>
    <name type="common">Water bear</name>
    <name type="synonym">Tardigrade</name>
    <dbReference type="NCBI Taxonomy" id="947166"/>
    <lineage>
        <taxon>Eukaryota</taxon>
        <taxon>Metazoa</taxon>
        <taxon>Ecdysozoa</taxon>
        <taxon>Tardigrada</taxon>
        <taxon>Eutardigrada</taxon>
        <taxon>Parachela</taxon>
        <taxon>Hypsibioidea</taxon>
        <taxon>Ramazzottiidae</taxon>
        <taxon>Ramazzottius</taxon>
    </lineage>
</organism>
<comment type="caution">
    <text evidence="5">The sequence shown here is derived from an EMBL/GenBank/DDBJ whole genome shotgun (WGS) entry which is preliminary data.</text>
</comment>
<gene>
    <name evidence="5" type="primary">RvY_09038-1</name>
    <name evidence="5" type="synonym">RvY_09038.1</name>
    <name evidence="5" type="ORF">RvY_09038</name>
</gene>
<keyword evidence="3" id="KW-0539">Nucleus</keyword>
<evidence type="ECO:0000256" key="4">
    <source>
        <dbReference type="SAM" id="MobiDB-lite"/>
    </source>
</evidence>
<evidence type="ECO:0000313" key="5">
    <source>
        <dbReference type="EMBL" id="GAU97807.1"/>
    </source>
</evidence>
<reference evidence="5 6" key="1">
    <citation type="journal article" date="2016" name="Nat. Commun.">
        <title>Extremotolerant tardigrade genome and improved radiotolerance of human cultured cells by tardigrade-unique protein.</title>
        <authorList>
            <person name="Hashimoto T."/>
            <person name="Horikawa D.D."/>
            <person name="Saito Y."/>
            <person name="Kuwahara H."/>
            <person name="Kozuka-Hata H."/>
            <person name="Shin-I T."/>
            <person name="Minakuchi Y."/>
            <person name="Ohishi K."/>
            <person name="Motoyama A."/>
            <person name="Aizu T."/>
            <person name="Enomoto A."/>
            <person name="Kondo K."/>
            <person name="Tanaka S."/>
            <person name="Hara Y."/>
            <person name="Koshikawa S."/>
            <person name="Sagara H."/>
            <person name="Miura T."/>
            <person name="Yokobori S."/>
            <person name="Miyagawa K."/>
            <person name="Suzuki Y."/>
            <person name="Kubo T."/>
            <person name="Oyama M."/>
            <person name="Kohara Y."/>
            <person name="Fujiyama A."/>
            <person name="Arakawa K."/>
            <person name="Katayama T."/>
            <person name="Toyoda A."/>
            <person name="Kunieda T."/>
        </authorList>
    </citation>
    <scope>NUCLEOTIDE SEQUENCE [LARGE SCALE GENOMIC DNA]</scope>
    <source>
        <strain evidence="5 6">YOKOZUNA-1</strain>
    </source>
</reference>
<evidence type="ECO:0008006" key="7">
    <source>
        <dbReference type="Google" id="ProtNLM"/>
    </source>
</evidence>
<feature type="region of interest" description="Disordered" evidence="4">
    <location>
        <begin position="1"/>
        <end position="106"/>
    </location>
</feature>
<keyword evidence="6" id="KW-1185">Reference proteome</keyword>
<dbReference type="Proteomes" id="UP000186922">
    <property type="component" value="Unassembled WGS sequence"/>
</dbReference>
<evidence type="ECO:0000256" key="2">
    <source>
        <dbReference type="ARBA" id="ARBA00005625"/>
    </source>
</evidence>
<name>A0A1D1VDJ6_RAMVA</name>
<dbReference type="AlphaFoldDB" id="A0A1D1VDJ6"/>
<sequence length="167" mass="19036">MTSLVGSAAKRQSSWDEEEMPISKKRHRSSPVPMDSSAPPSPTSPPRPSHALPASSSPFPDISTDPGFSDRLINELRRVQLRVNNHHRKSDGEQDSQSDHKKEINAFSPSTVRYVCSKVLKDRENEVRTEYDKVLNQKLSEQYDTFVKFVQERVQQQQSTSEPSYYS</sequence>
<dbReference type="EMBL" id="BDGG01000004">
    <property type="protein sequence ID" value="GAU97807.1"/>
    <property type="molecule type" value="Genomic_DNA"/>
</dbReference>
<accession>A0A1D1VDJ6</accession>
<evidence type="ECO:0000256" key="3">
    <source>
        <dbReference type="ARBA" id="ARBA00023242"/>
    </source>
</evidence>
<dbReference type="STRING" id="947166.A0A1D1VDJ6"/>